<dbReference type="SUPFAM" id="SSF56199">
    <property type="entry name" value="Methenyltetrahydromethanopterin cyclohydrolase"/>
    <property type="match status" value="1"/>
</dbReference>
<dbReference type="AlphaFoldDB" id="A0A7V9AAI2"/>
<evidence type="ECO:0000256" key="1">
    <source>
        <dbReference type="ARBA" id="ARBA00004058"/>
    </source>
</evidence>
<evidence type="ECO:0000256" key="12">
    <source>
        <dbReference type="HAMAP-Rule" id="MF_00486"/>
    </source>
</evidence>
<dbReference type="UniPathway" id="UPA00562">
    <property type="reaction ID" value="UER00703"/>
</dbReference>
<comment type="function">
    <text evidence="1 12">Catalyzes the hydrolysis of methenyl-H(4)MPT(+) to 5-formyl-H(4)MPT.</text>
</comment>
<dbReference type="Gene3D" id="3.10.340.11">
    <property type="entry name" value="Methenyltetrahydromethanopterin Cyclohydrolase, Chain A, domain 1"/>
    <property type="match status" value="1"/>
</dbReference>
<comment type="catalytic activity">
    <reaction evidence="11 12">
        <text>5,10-methenyl-5,6,7,8-tetrahydromethanopterin + H2O = N(5)-formyl-5,6,7,8-tetrahydromethanopterin + H(+)</text>
        <dbReference type="Rhea" id="RHEA:19053"/>
        <dbReference type="ChEBI" id="CHEBI:15377"/>
        <dbReference type="ChEBI" id="CHEBI:15378"/>
        <dbReference type="ChEBI" id="CHEBI:58018"/>
        <dbReference type="ChEBI" id="CHEBI:58337"/>
        <dbReference type="EC" id="3.5.4.27"/>
    </reaction>
</comment>
<evidence type="ECO:0000256" key="11">
    <source>
        <dbReference type="ARBA" id="ARBA00048684"/>
    </source>
</evidence>
<reference evidence="13 14" key="1">
    <citation type="submission" date="2020-07" db="EMBL/GenBank/DDBJ databases">
        <title>Thermogemmata thermophila gen. nov., sp. nov., a novel moderate thermophilic planctomycete from a Kamchatka hot spring.</title>
        <authorList>
            <person name="Elcheninov A.G."/>
            <person name="Podosokorskaya O.A."/>
            <person name="Kovaleva O.L."/>
            <person name="Novikov A."/>
            <person name="Bonch-Osmolovskaya E.A."/>
            <person name="Toshchakov S.V."/>
            <person name="Kublanov I.V."/>
        </authorList>
    </citation>
    <scope>NUCLEOTIDE SEQUENCE [LARGE SCALE GENOMIC DNA]</scope>
    <source>
        <strain evidence="13 14">2918</strain>
    </source>
</reference>
<comment type="pathway">
    <text evidence="3 12">One-carbon metabolism; formaldehyde degradation; formate from formaldehyde (H(4)MPT route): step 3/5.</text>
</comment>
<gene>
    <name evidence="12 13" type="primary">mch</name>
    <name evidence="13" type="ORF">H0921_03080</name>
</gene>
<dbReference type="GO" id="GO:0018759">
    <property type="term" value="F:methenyltetrahydromethanopterin cyclohydrolase activity"/>
    <property type="evidence" value="ECO:0007669"/>
    <property type="project" value="UniProtKB-UniRule"/>
</dbReference>
<dbReference type="GO" id="GO:0006730">
    <property type="term" value="P:one-carbon metabolic process"/>
    <property type="evidence" value="ECO:0007669"/>
    <property type="project" value="UniProtKB-UniRule"/>
</dbReference>
<comment type="similarity">
    <text evidence="4 12">Belongs to the MCH family.</text>
</comment>
<protein>
    <recommendedName>
        <fullName evidence="6 12">Methenyltetrahydromethanopterin cyclohydrolase</fullName>
        <ecNumber evidence="5 12">3.5.4.27</ecNumber>
    </recommendedName>
    <alternativeName>
        <fullName evidence="10 12">Methenyl-H4MPT cyclohydrolase</fullName>
    </alternativeName>
</protein>
<evidence type="ECO:0000256" key="3">
    <source>
        <dbReference type="ARBA" id="ARBA00005087"/>
    </source>
</evidence>
<evidence type="ECO:0000256" key="2">
    <source>
        <dbReference type="ARBA" id="ARBA00004496"/>
    </source>
</evidence>
<evidence type="ECO:0000256" key="5">
    <source>
        <dbReference type="ARBA" id="ARBA00012765"/>
    </source>
</evidence>
<evidence type="ECO:0000256" key="7">
    <source>
        <dbReference type="ARBA" id="ARBA00022490"/>
    </source>
</evidence>
<evidence type="ECO:0000256" key="4">
    <source>
        <dbReference type="ARBA" id="ARBA00006902"/>
    </source>
</evidence>
<keyword evidence="7 12" id="KW-0963">Cytoplasm</keyword>
<dbReference type="InterPro" id="IPR003209">
    <property type="entry name" value="METHMP_CycHdrlase"/>
</dbReference>
<dbReference type="GO" id="GO:0046294">
    <property type="term" value="P:formaldehyde catabolic process"/>
    <property type="evidence" value="ECO:0007669"/>
    <property type="project" value="UniProtKB-UniRule"/>
</dbReference>
<evidence type="ECO:0000313" key="13">
    <source>
        <dbReference type="EMBL" id="MBA2225141.1"/>
    </source>
</evidence>
<dbReference type="EMBL" id="JACEFB010000001">
    <property type="protein sequence ID" value="MBA2225141.1"/>
    <property type="molecule type" value="Genomic_DNA"/>
</dbReference>
<dbReference type="Gene3D" id="3.30.1030.10">
    <property type="entry name" value="Methenyltetrahydromethanopterin Cyclohydrolase, Chain A, domain 2"/>
    <property type="match status" value="1"/>
</dbReference>
<evidence type="ECO:0000313" key="14">
    <source>
        <dbReference type="Proteomes" id="UP000542342"/>
    </source>
</evidence>
<dbReference type="HAMAP" id="MF_00486">
    <property type="entry name" value="McH"/>
    <property type="match status" value="1"/>
</dbReference>
<dbReference type="EC" id="3.5.4.27" evidence="5 12"/>
<keyword evidence="8 12" id="KW-0554">One-carbon metabolism</keyword>
<sequence length="314" mass="34001">MTLNEMAQRVAEELVRDPGRYRVAVTRVAGAHVIDCGGAVDGSLAAGILMARTCLADLGQVSLVPYPLGNVGGLAVQVVTDEPVRACLASQYAGWRLQVGEYFAMASGPMRALAAREELFQHIPGQERAPVAVGVLETHQHPTPEVIAAIVAKLPEDTEHLTLLVAPTTSLAGTLQVVARSVETALHKLHELHFDVRQVVSGWGLAPLPPVARNTIEAIGRTNDAILYGAEVILWVHCDDDLLTSIGPQVPACASRDYGSPFAELFRRYNGDFYQIDPLLFAPAVVEFRNLRTGRCHRYGQLSPDLLIRSFGRS</sequence>
<comment type="caution">
    <text evidence="13">The sequence shown here is derived from an EMBL/GenBank/DDBJ whole genome shotgun (WGS) entry which is preliminary data.</text>
</comment>
<evidence type="ECO:0000256" key="8">
    <source>
        <dbReference type="ARBA" id="ARBA00022563"/>
    </source>
</evidence>
<comment type="subcellular location">
    <subcellularLocation>
        <location evidence="2 12">Cytoplasm</location>
    </subcellularLocation>
</comment>
<dbReference type="NCBIfam" id="TIGR03120">
    <property type="entry name" value="one_C_mch"/>
    <property type="match status" value="1"/>
</dbReference>
<dbReference type="Pfam" id="PF02289">
    <property type="entry name" value="MCH"/>
    <property type="match status" value="1"/>
</dbReference>
<proteinExistence type="inferred from homology"/>
<name>A0A7V9AAI2_9BACT</name>
<dbReference type="Proteomes" id="UP000542342">
    <property type="component" value="Unassembled WGS sequence"/>
</dbReference>
<keyword evidence="14" id="KW-1185">Reference proteome</keyword>
<evidence type="ECO:0000256" key="9">
    <source>
        <dbReference type="ARBA" id="ARBA00022801"/>
    </source>
</evidence>
<dbReference type="RefSeq" id="WP_194536533.1">
    <property type="nucleotide sequence ID" value="NZ_JACEFB010000001.1"/>
</dbReference>
<accession>A0A7V9AAI2</accession>
<keyword evidence="9 12" id="KW-0378">Hydrolase</keyword>
<evidence type="ECO:0000256" key="6">
    <source>
        <dbReference type="ARBA" id="ARBA00020597"/>
    </source>
</evidence>
<evidence type="ECO:0000256" key="10">
    <source>
        <dbReference type="ARBA" id="ARBA00030468"/>
    </source>
</evidence>
<dbReference type="GO" id="GO:0005737">
    <property type="term" value="C:cytoplasm"/>
    <property type="evidence" value="ECO:0007669"/>
    <property type="project" value="UniProtKB-SubCell"/>
</dbReference>
<organism evidence="13 14">
    <name type="scientific">Thermogemmata fonticola</name>
    <dbReference type="NCBI Taxonomy" id="2755323"/>
    <lineage>
        <taxon>Bacteria</taxon>
        <taxon>Pseudomonadati</taxon>
        <taxon>Planctomycetota</taxon>
        <taxon>Planctomycetia</taxon>
        <taxon>Gemmatales</taxon>
        <taxon>Gemmataceae</taxon>
        <taxon>Thermogemmata</taxon>
    </lineage>
</organism>